<keyword evidence="4" id="KW-1185">Reference proteome</keyword>
<comment type="caution">
    <text evidence="3">The sequence shown here is derived from an EMBL/GenBank/DDBJ whole genome shotgun (WGS) entry which is preliminary data.</text>
</comment>
<accession>A0ABW8ADA5</accession>
<keyword evidence="1 3" id="KW-0378">Hydrolase</keyword>
<dbReference type="GO" id="GO:0016787">
    <property type="term" value="F:hydrolase activity"/>
    <property type="evidence" value="ECO:0007669"/>
    <property type="project" value="UniProtKB-KW"/>
</dbReference>
<name>A0ABW8ADA5_9ACTN</name>
<dbReference type="Proteomes" id="UP001612928">
    <property type="component" value="Unassembled WGS sequence"/>
</dbReference>
<evidence type="ECO:0000313" key="3">
    <source>
        <dbReference type="EMBL" id="MFI7444749.1"/>
    </source>
</evidence>
<evidence type="ECO:0000259" key="2">
    <source>
        <dbReference type="Pfam" id="PF07859"/>
    </source>
</evidence>
<proteinExistence type="predicted"/>
<feature type="domain" description="Alpha/beta hydrolase fold-3" evidence="2">
    <location>
        <begin position="39"/>
        <end position="241"/>
    </location>
</feature>
<dbReference type="Gene3D" id="3.40.50.1820">
    <property type="entry name" value="alpha/beta hydrolase"/>
    <property type="match status" value="1"/>
</dbReference>
<dbReference type="RefSeq" id="WP_397025029.1">
    <property type="nucleotide sequence ID" value="NZ_JBITMB010000009.1"/>
</dbReference>
<sequence>MMSTVEGRAPSCHRLVLPGTSPVPIQVHAPEGRTPAGLLVWAHGGSWQRGSAAEWRHATTALAARSGWTVISVDYRLAPRHRHPRAVQDVLTALAWAHGEAAGSPLAVGGDSAGGTLAACAALAARDRGLPLVAQVLAYPPFDPACASPSYHRSPFAFPQAVLLRQAWRAWRGDGGSAVDHDGTRLYSTPWDAPSLAGVAPAVLAVGRDDPVHDDVETYARRLREDGVPARIHRPPGAVHGDVLRPDSLLLHRLARALRALVAPDHRKDLP</sequence>
<dbReference type="PANTHER" id="PTHR48081">
    <property type="entry name" value="AB HYDROLASE SUPERFAMILY PROTEIN C4A8.06C"/>
    <property type="match status" value="1"/>
</dbReference>
<organism evidence="3 4">
    <name type="scientific">Nonomuraea indica</name>
    <dbReference type="NCBI Taxonomy" id="1581193"/>
    <lineage>
        <taxon>Bacteria</taxon>
        <taxon>Bacillati</taxon>
        <taxon>Actinomycetota</taxon>
        <taxon>Actinomycetes</taxon>
        <taxon>Streptosporangiales</taxon>
        <taxon>Streptosporangiaceae</taxon>
        <taxon>Nonomuraea</taxon>
    </lineage>
</organism>
<dbReference type="InterPro" id="IPR050300">
    <property type="entry name" value="GDXG_lipolytic_enzyme"/>
</dbReference>
<dbReference type="InterPro" id="IPR013094">
    <property type="entry name" value="AB_hydrolase_3"/>
</dbReference>
<dbReference type="InterPro" id="IPR029058">
    <property type="entry name" value="AB_hydrolase_fold"/>
</dbReference>
<gene>
    <name evidence="3" type="ORF">ACIBP5_32655</name>
</gene>
<dbReference type="EMBL" id="JBITMB010000009">
    <property type="protein sequence ID" value="MFI7444749.1"/>
    <property type="molecule type" value="Genomic_DNA"/>
</dbReference>
<evidence type="ECO:0000256" key="1">
    <source>
        <dbReference type="ARBA" id="ARBA00022801"/>
    </source>
</evidence>
<evidence type="ECO:0000313" key="4">
    <source>
        <dbReference type="Proteomes" id="UP001612928"/>
    </source>
</evidence>
<protein>
    <submittedName>
        <fullName evidence="3">Alpha/beta hydrolase</fullName>
    </submittedName>
</protein>
<dbReference type="SUPFAM" id="SSF53474">
    <property type="entry name" value="alpha/beta-Hydrolases"/>
    <property type="match status" value="1"/>
</dbReference>
<dbReference type="Pfam" id="PF07859">
    <property type="entry name" value="Abhydrolase_3"/>
    <property type="match status" value="1"/>
</dbReference>
<reference evidence="3 4" key="1">
    <citation type="submission" date="2024-10" db="EMBL/GenBank/DDBJ databases">
        <title>The Natural Products Discovery Center: Release of the First 8490 Sequenced Strains for Exploring Actinobacteria Biosynthetic Diversity.</title>
        <authorList>
            <person name="Kalkreuter E."/>
            <person name="Kautsar S.A."/>
            <person name="Yang D."/>
            <person name="Bader C.D."/>
            <person name="Teijaro C.N."/>
            <person name="Fluegel L."/>
            <person name="Davis C.M."/>
            <person name="Simpson J.R."/>
            <person name="Lauterbach L."/>
            <person name="Steele A.D."/>
            <person name="Gui C."/>
            <person name="Meng S."/>
            <person name="Li G."/>
            <person name="Viehrig K."/>
            <person name="Ye F."/>
            <person name="Su P."/>
            <person name="Kiefer A.F."/>
            <person name="Nichols A."/>
            <person name="Cepeda A.J."/>
            <person name="Yan W."/>
            <person name="Fan B."/>
            <person name="Jiang Y."/>
            <person name="Adhikari A."/>
            <person name="Zheng C.-J."/>
            <person name="Schuster L."/>
            <person name="Cowan T.M."/>
            <person name="Smanski M.J."/>
            <person name="Chevrette M.G."/>
            <person name="De Carvalho L.P.S."/>
            <person name="Shen B."/>
        </authorList>
    </citation>
    <scope>NUCLEOTIDE SEQUENCE [LARGE SCALE GENOMIC DNA]</scope>
    <source>
        <strain evidence="3 4">NPDC049503</strain>
    </source>
</reference>